<dbReference type="Pfam" id="PF02130">
    <property type="entry name" value="YbeY"/>
    <property type="match status" value="1"/>
</dbReference>
<dbReference type="InterPro" id="IPR002036">
    <property type="entry name" value="YbeY"/>
</dbReference>
<evidence type="ECO:0000256" key="4">
    <source>
        <dbReference type="ARBA" id="ARBA00022759"/>
    </source>
</evidence>
<keyword evidence="7" id="KW-0698">rRNA processing</keyword>
<keyword evidence="2 7" id="KW-0540">Nuclease</keyword>
<dbReference type="AlphaFoldDB" id="A0A538TVR9"/>
<dbReference type="EMBL" id="VBOY01000031">
    <property type="protein sequence ID" value="TMQ67733.1"/>
    <property type="molecule type" value="Genomic_DNA"/>
</dbReference>
<dbReference type="PANTHER" id="PTHR46986">
    <property type="entry name" value="ENDORIBONUCLEASE YBEY, CHLOROPLASTIC"/>
    <property type="match status" value="1"/>
</dbReference>
<accession>A0A538TVR9</accession>
<feature type="binding site" evidence="7">
    <location>
        <position position="120"/>
    </location>
    <ligand>
        <name>Zn(2+)</name>
        <dbReference type="ChEBI" id="CHEBI:29105"/>
        <note>catalytic</note>
    </ligand>
</feature>
<dbReference type="GO" id="GO:0006364">
    <property type="term" value="P:rRNA processing"/>
    <property type="evidence" value="ECO:0007669"/>
    <property type="project" value="UniProtKB-UniRule"/>
</dbReference>
<feature type="binding site" evidence="7">
    <location>
        <position position="114"/>
    </location>
    <ligand>
        <name>Zn(2+)</name>
        <dbReference type="ChEBI" id="CHEBI:29105"/>
        <note>catalytic</note>
    </ligand>
</feature>
<evidence type="ECO:0000313" key="8">
    <source>
        <dbReference type="EMBL" id="TMQ67733.1"/>
    </source>
</evidence>
<reference evidence="8 9" key="1">
    <citation type="journal article" date="2019" name="Nat. Microbiol.">
        <title>Mediterranean grassland soil C-N compound turnover is dependent on rainfall and depth, and is mediated by genomically divergent microorganisms.</title>
        <authorList>
            <person name="Diamond S."/>
            <person name="Andeer P.F."/>
            <person name="Li Z."/>
            <person name="Crits-Christoph A."/>
            <person name="Burstein D."/>
            <person name="Anantharaman K."/>
            <person name="Lane K.R."/>
            <person name="Thomas B.C."/>
            <person name="Pan C."/>
            <person name="Northen T.R."/>
            <person name="Banfield J.F."/>
        </authorList>
    </citation>
    <scope>NUCLEOTIDE SEQUENCE [LARGE SCALE GENOMIC DNA]</scope>
    <source>
        <strain evidence="8">WS_8</strain>
    </source>
</reference>
<evidence type="ECO:0000256" key="3">
    <source>
        <dbReference type="ARBA" id="ARBA00022723"/>
    </source>
</evidence>
<keyword evidence="7" id="KW-0963">Cytoplasm</keyword>
<comment type="subcellular location">
    <subcellularLocation>
        <location evidence="7">Cytoplasm</location>
    </subcellularLocation>
</comment>
<dbReference type="HAMAP" id="MF_00009">
    <property type="entry name" value="Endoribonucl_YbeY"/>
    <property type="match status" value="1"/>
</dbReference>
<dbReference type="Proteomes" id="UP000316609">
    <property type="component" value="Unassembled WGS sequence"/>
</dbReference>
<evidence type="ECO:0000256" key="7">
    <source>
        <dbReference type="HAMAP-Rule" id="MF_00009"/>
    </source>
</evidence>
<comment type="caution">
    <text evidence="8">The sequence shown here is derived from an EMBL/GenBank/DDBJ whole genome shotgun (WGS) entry which is preliminary data.</text>
</comment>
<keyword evidence="6 7" id="KW-0862">Zinc</keyword>
<evidence type="ECO:0000256" key="1">
    <source>
        <dbReference type="ARBA" id="ARBA00010875"/>
    </source>
</evidence>
<dbReference type="NCBIfam" id="TIGR00043">
    <property type="entry name" value="rRNA maturation RNase YbeY"/>
    <property type="match status" value="1"/>
</dbReference>
<keyword evidence="5 7" id="KW-0378">Hydrolase</keyword>
<dbReference type="SUPFAM" id="SSF55486">
    <property type="entry name" value="Metalloproteases ('zincins'), catalytic domain"/>
    <property type="match status" value="1"/>
</dbReference>
<comment type="similarity">
    <text evidence="1 7">Belongs to the endoribonuclease YbeY family.</text>
</comment>
<name>A0A538TVR9_UNCEI</name>
<sequence>MPISVASRHRARGLAVPLRALVRMVLAGEGRRPGEIGIVLADDLTLRRLNHRHRGIDRATDVLSFGYEDGSRAGVAGVSGDIVISLERMVEQSRRYRVSRGRELARLVIHGALHLAGLDHQRAAERRVMRRREERALEGSRGAIRALDRSLRLDR</sequence>
<dbReference type="PANTHER" id="PTHR46986:SF1">
    <property type="entry name" value="ENDORIBONUCLEASE YBEY, CHLOROPLASTIC"/>
    <property type="match status" value="1"/>
</dbReference>
<dbReference type="EC" id="3.1.-.-" evidence="7"/>
<keyword evidence="7" id="KW-0690">Ribosome biogenesis</keyword>
<comment type="function">
    <text evidence="7">Single strand-specific metallo-endoribonuclease involved in late-stage 70S ribosome quality control and in maturation of the 3' terminus of the 16S rRNA.</text>
</comment>
<comment type="cofactor">
    <cofactor evidence="7">
        <name>Zn(2+)</name>
        <dbReference type="ChEBI" id="CHEBI:29105"/>
    </cofactor>
    <text evidence="7">Binds 1 zinc ion.</text>
</comment>
<evidence type="ECO:0000256" key="6">
    <source>
        <dbReference type="ARBA" id="ARBA00022833"/>
    </source>
</evidence>
<keyword evidence="3 7" id="KW-0479">Metal-binding</keyword>
<evidence type="ECO:0000256" key="2">
    <source>
        <dbReference type="ARBA" id="ARBA00022722"/>
    </source>
</evidence>
<feature type="binding site" evidence="7">
    <location>
        <position position="110"/>
    </location>
    <ligand>
        <name>Zn(2+)</name>
        <dbReference type="ChEBI" id="CHEBI:29105"/>
        <note>catalytic</note>
    </ligand>
</feature>
<evidence type="ECO:0000313" key="9">
    <source>
        <dbReference type="Proteomes" id="UP000316609"/>
    </source>
</evidence>
<proteinExistence type="inferred from homology"/>
<dbReference type="InterPro" id="IPR023091">
    <property type="entry name" value="MetalPrtase_cat_dom_sf_prd"/>
</dbReference>
<dbReference type="Gene3D" id="3.40.390.30">
    <property type="entry name" value="Metalloproteases ('zincins'), catalytic domain"/>
    <property type="match status" value="1"/>
</dbReference>
<gene>
    <name evidence="7 8" type="primary">ybeY</name>
    <name evidence="8" type="ORF">E6K78_03635</name>
</gene>
<dbReference type="GO" id="GO:0004521">
    <property type="term" value="F:RNA endonuclease activity"/>
    <property type="evidence" value="ECO:0007669"/>
    <property type="project" value="UniProtKB-UniRule"/>
</dbReference>
<dbReference type="GO" id="GO:0008270">
    <property type="term" value="F:zinc ion binding"/>
    <property type="evidence" value="ECO:0007669"/>
    <property type="project" value="UniProtKB-UniRule"/>
</dbReference>
<dbReference type="GO" id="GO:0004222">
    <property type="term" value="F:metalloendopeptidase activity"/>
    <property type="evidence" value="ECO:0007669"/>
    <property type="project" value="InterPro"/>
</dbReference>
<keyword evidence="4 7" id="KW-0255">Endonuclease</keyword>
<dbReference type="GO" id="GO:0005737">
    <property type="term" value="C:cytoplasm"/>
    <property type="evidence" value="ECO:0007669"/>
    <property type="project" value="UniProtKB-SubCell"/>
</dbReference>
<organism evidence="8 9">
    <name type="scientific">Eiseniibacteriota bacterium</name>
    <dbReference type="NCBI Taxonomy" id="2212470"/>
    <lineage>
        <taxon>Bacteria</taxon>
        <taxon>Candidatus Eiseniibacteriota</taxon>
    </lineage>
</organism>
<protein>
    <recommendedName>
        <fullName evidence="7">Endoribonuclease YbeY</fullName>
        <ecNumber evidence="7">3.1.-.-</ecNumber>
    </recommendedName>
</protein>
<evidence type="ECO:0000256" key="5">
    <source>
        <dbReference type="ARBA" id="ARBA00022801"/>
    </source>
</evidence>